<protein>
    <submittedName>
        <fullName evidence="2">Uncharacterized protein</fullName>
    </submittedName>
</protein>
<evidence type="ECO:0000256" key="1">
    <source>
        <dbReference type="SAM" id="Phobius"/>
    </source>
</evidence>
<name>A0AAW1PG49_9CHLO</name>
<gene>
    <name evidence="2" type="ORF">WJX73_001715</name>
</gene>
<keyword evidence="3" id="KW-1185">Reference proteome</keyword>
<accession>A0AAW1PG49</accession>
<evidence type="ECO:0000313" key="2">
    <source>
        <dbReference type="EMBL" id="KAK9807244.1"/>
    </source>
</evidence>
<reference evidence="2 3" key="1">
    <citation type="journal article" date="2024" name="Nat. Commun.">
        <title>Phylogenomics reveals the evolutionary origins of lichenization in chlorophyte algae.</title>
        <authorList>
            <person name="Puginier C."/>
            <person name="Libourel C."/>
            <person name="Otte J."/>
            <person name="Skaloud P."/>
            <person name="Haon M."/>
            <person name="Grisel S."/>
            <person name="Petersen M."/>
            <person name="Berrin J.G."/>
            <person name="Delaux P.M."/>
            <person name="Dal Grande F."/>
            <person name="Keller J."/>
        </authorList>
    </citation>
    <scope>NUCLEOTIDE SEQUENCE [LARGE SCALE GENOMIC DNA]</scope>
    <source>
        <strain evidence="2 3">SAG 2036</strain>
    </source>
</reference>
<keyword evidence="1" id="KW-1133">Transmembrane helix</keyword>
<organism evidence="2 3">
    <name type="scientific">Symbiochloris irregularis</name>
    <dbReference type="NCBI Taxonomy" id="706552"/>
    <lineage>
        <taxon>Eukaryota</taxon>
        <taxon>Viridiplantae</taxon>
        <taxon>Chlorophyta</taxon>
        <taxon>core chlorophytes</taxon>
        <taxon>Trebouxiophyceae</taxon>
        <taxon>Trebouxiales</taxon>
        <taxon>Trebouxiaceae</taxon>
        <taxon>Symbiochloris</taxon>
    </lineage>
</organism>
<comment type="caution">
    <text evidence="2">The sequence shown here is derived from an EMBL/GenBank/DDBJ whole genome shotgun (WGS) entry which is preliminary data.</text>
</comment>
<dbReference type="AlphaFoldDB" id="A0AAW1PG49"/>
<sequence length="138" mass="14773">MLLQRLGSLCPQSARAHARSPVCLSRQDTIASPSSTHTRRGLLTLQPLGQSFSRRHAQVVCRAGDEDTDNPVEQVDKQVAETVEEQTSGRFKLQPGQGTAIVTGAISLILGIAYLAFVSFVDSRGGGLQPPPPEAYGF</sequence>
<evidence type="ECO:0000313" key="3">
    <source>
        <dbReference type="Proteomes" id="UP001465755"/>
    </source>
</evidence>
<keyword evidence="1" id="KW-0472">Membrane</keyword>
<dbReference type="EMBL" id="JALJOQ010000032">
    <property type="protein sequence ID" value="KAK9807244.1"/>
    <property type="molecule type" value="Genomic_DNA"/>
</dbReference>
<feature type="transmembrane region" description="Helical" evidence="1">
    <location>
        <begin position="100"/>
        <end position="121"/>
    </location>
</feature>
<keyword evidence="1" id="KW-0812">Transmembrane</keyword>
<proteinExistence type="predicted"/>
<dbReference type="Proteomes" id="UP001465755">
    <property type="component" value="Unassembled WGS sequence"/>
</dbReference>